<protein>
    <submittedName>
        <fullName evidence="1">SNF2 family chromodomain helicase-DNA-binding protein</fullName>
    </submittedName>
    <submittedName>
        <fullName evidence="2">SNF2_family chromodomain helicase-DNA-binding protein</fullName>
    </submittedName>
</protein>
<comment type="caution">
    <text evidence="1">The sequence shown here is derived from an EMBL/GenBank/DDBJ whole genome shotgun (WGS) entry which is preliminary data.</text>
</comment>
<evidence type="ECO:0000313" key="1">
    <source>
        <dbReference type="EMBL" id="CAI9914365.1"/>
    </source>
</evidence>
<dbReference type="EMBL" id="CAXDID020000555">
    <property type="protein sequence ID" value="CAL6102415.1"/>
    <property type="molecule type" value="Genomic_DNA"/>
</dbReference>
<name>A0AA86TCX7_9EUKA</name>
<keyword evidence="3" id="KW-1185">Reference proteome</keyword>
<keyword evidence="1" id="KW-0067">ATP-binding</keyword>
<reference evidence="1" key="1">
    <citation type="submission" date="2023-06" db="EMBL/GenBank/DDBJ databases">
        <authorList>
            <person name="Kurt Z."/>
        </authorList>
    </citation>
    <scope>NUCLEOTIDE SEQUENCE</scope>
</reference>
<evidence type="ECO:0000313" key="3">
    <source>
        <dbReference type="Proteomes" id="UP001642409"/>
    </source>
</evidence>
<organism evidence="1">
    <name type="scientific">Hexamita inflata</name>
    <dbReference type="NCBI Taxonomy" id="28002"/>
    <lineage>
        <taxon>Eukaryota</taxon>
        <taxon>Metamonada</taxon>
        <taxon>Diplomonadida</taxon>
        <taxon>Hexamitidae</taxon>
        <taxon>Hexamitinae</taxon>
        <taxon>Hexamita</taxon>
    </lineage>
</organism>
<accession>A0AA86TCX7</accession>
<keyword evidence="1" id="KW-0347">Helicase</keyword>
<sequence length="85" mass="10242">MNIYHYSYRTPQEAVQQTQVITSKHALQQLQEDYRRNYQQLKSIESVYGLQQLNNNEKQFLLDMDQCIQYSCQHEIDQLSRIDLS</sequence>
<dbReference type="GO" id="GO:0004386">
    <property type="term" value="F:helicase activity"/>
    <property type="evidence" value="ECO:0007669"/>
    <property type="project" value="UniProtKB-KW"/>
</dbReference>
<keyword evidence="1" id="KW-0547">Nucleotide-binding</keyword>
<dbReference type="Proteomes" id="UP001642409">
    <property type="component" value="Unassembled WGS sequence"/>
</dbReference>
<proteinExistence type="predicted"/>
<dbReference type="AlphaFoldDB" id="A0AA86TCX7"/>
<gene>
    <name evidence="1" type="ORF">HINF_LOCUS2010</name>
    <name evidence="2" type="ORF">HINF_LOCUS71655</name>
</gene>
<evidence type="ECO:0000313" key="2">
    <source>
        <dbReference type="EMBL" id="CAL6102415.1"/>
    </source>
</evidence>
<keyword evidence="1" id="KW-0378">Hydrolase</keyword>
<reference evidence="2 3" key="2">
    <citation type="submission" date="2024-07" db="EMBL/GenBank/DDBJ databases">
        <authorList>
            <person name="Akdeniz Z."/>
        </authorList>
    </citation>
    <scope>NUCLEOTIDE SEQUENCE [LARGE SCALE GENOMIC DNA]</scope>
</reference>
<dbReference type="EMBL" id="CATOUU010000049">
    <property type="protein sequence ID" value="CAI9914365.1"/>
    <property type="molecule type" value="Genomic_DNA"/>
</dbReference>